<dbReference type="AlphaFoldDB" id="A0AA86TI27"/>
<keyword evidence="5" id="KW-1185">Reference proteome</keyword>
<dbReference type="Gene3D" id="3.80.10.10">
    <property type="entry name" value="Ribonuclease Inhibitor"/>
    <property type="match status" value="1"/>
</dbReference>
<dbReference type="InterPro" id="IPR025875">
    <property type="entry name" value="Leu-rich_rpt_4"/>
</dbReference>
<dbReference type="PROSITE" id="PS51450">
    <property type="entry name" value="LRR"/>
    <property type="match status" value="5"/>
</dbReference>
<dbReference type="PANTHER" id="PTHR46652:SF3">
    <property type="entry name" value="LEUCINE-RICH REPEAT-CONTAINING PROTEIN 9"/>
    <property type="match status" value="1"/>
</dbReference>
<dbReference type="InterPro" id="IPR050836">
    <property type="entry name" value="SDS22/Internalin_LRR"/>
</dbReference>
<keyword evidence="2" id="KW-0677">Repeat</keyword>
<dbReference type="SUPFAM" id="SSF52058">
    <property type="entry name" value="L domain-like"/>
    <property type="match status" value="1"/>
</dbReference>
<reference evidence="3" key="1">
    <citation type="submission" date="2023-06" db="EMBL/GenBank/DDBJ databases">
        <authorList>
            <person name="Kurt Z."/>
        </authorList>
    </citation>
    <scope>NUCLEOTIDE SEQUENCE</scope>
</reference>
<evidence type="ECO:0000256" key="1">
    <source>
        <dbReference type="ARBA" id="ARBA00022614"/>
    </source>
</evidence>
<keyword evidence="1" id="KW-0433">Leucine-rich repeat</keyword>
<protein>
    <submittedName>
        <fullName evidence="3">Leucine-rich repeat domain-containing protein</fullName>
    </submittedName>
    <submittedName>
        <fullName evidence="4">Leucine-rich_repeat domain-containing protein</fullName>
    </submittedName>
</protein>
<dbReference type="InterPro" id="IPR032675">
    <property type="entry name" value="LRR_dom_sf"/>
</dbReference>
<evidence type="ECO:0000313" key="4">
    <source>
        <dbReference type="EMBL" id="CAL5977928.1"/>
    </source>
</evidence>
<organism evidence="3">
    <name type="scientific">Hexamita inflata</name>
    <dbReference type="NCBI Taxonomy" id="28002"/>
    <lineage>
        <taxon>Eukaryota</taxon>
        <taxon>Metamonada</taxon>
        <taxon>Diplomonadida</taxon>
        <taxon>Hexamitidae</taxon>
        <taxon>Hexamitinae</taxon>
        <taxon>Hexamita</taxon>
    </lineage>
</organism>
<dbReference type="Pfam" id="PF12799">
    <property type="entry name" value="LRR_4"/>
    <property type="match status" value="1"/>
</dbReference>
<evidence type="ECO:0000313" key="5">
    <source>
        <dbReference type="Proteomes" id="UP001642409"/>
    </source>
</evidence>
<comment type="caution">
    <text evidence="3">The sequence shown here is derived from an EMBL/GenBank/DDBJ whole genome shotgun (WGS) entry which is preliminary data.</text>
</comment>
<gene>
    <name evidence="4" type="ORF">HINF_LOCUS4544</name>
    <name evidence="3" type="ORF">HINF_LOCUS6974</name>
</gene>
<accession>A0AA86TI27</accession>
<dbReference type="PANTHER" id="PTHR46652">
    <property type="entry name" value="LEUCINE-RICH REPEAT AND IQ DOMAIN-CONTAINING PROTEIN 1-RELATED"/>
    <property type="match status" value="1"/>
</dbReference>
<dbReference type="EMBL" id="CATOUU010000171">
    <property type="protein sequence ID" value="CAI9919329.1"/>
    <property type="molecule type" value="Genomic_DNA"/>
</dbReference>
<dbReference type="EMBL" id="CAXDID020000008">
    <property type="protein sequence ID" value="CAL5977928.1"/>
    <property type="molecule type" value="Genomic_DNA"/>
</dbReference>
<dbReference type="SMART" id="SM00365">
    <property type="entry name" value="LRR_SD22"/>
    <property type="match status" value="5"/>
</dbReference>
<proteinExistence type="predicted"/>
<dbReference type="InterPro" id="IPR001611">
    <property type="entry name" value="Leu-rich_rpt"/>
</dbReference>
<name>A0AA86TI27_9EUKA</name>
<evidence type="ECO:0000313" key="3">
    <source>
        <dbReference type="EMBL" id="CAI9919329.1"/>
    </source>
</evidence>
<reference evidence="4 5" key="2">
    <citation type="submission" date="2024-07" db="EMBL/GenBank/DDBJ databases">
        <authorList>
            <person name="Akdeniz Z."/>
        </authorList>
    </citation>
    <scope>NUCLEOTIDE SEQUENCE [LARGE SCALE GENOMIC DNA]</scope>
</reference>
<sequence length="413" mass="48129">MQVLSKDNWIQQANALEIINNRQLYSTAFINCCDVSILLIENCPNLIPEIDNDFIKQLVIKRCSVKTIKNLKLQNLEALTIQQQAEYFSFISQISQDIQQLDLIVNYPKLKELTVSNQLKDLSFLSQSLQLTKLDLSSNLISDISALKDMTKLQYIYLSQNKISDVSPLQNLTNLSYLNLAENDIQVTAGLKLPRSLNYLNLSYNYVQDIKFLECLNQITTLNIKSNKLENIKALKNLINCKELNVSENRIQDITPLMYLKQLTILFVNKNKLVNIDALQHLNNIKTLDLSQNSIIFVQNLQSLNQLQWIDINNNQIQDLKVVKQFSKKLKKCYRNTQTQPSSEEITFAKNMRDVHKSDILFNQVNQHQRTIQKRFSKFQKTITHTLQIETYKLINFTQNVIYLFEMLNRQNE</sequence>
<evidence type="ECO:0000256" key="2">
    <source>
        <dbReference type="ARBA" id="ARBA00022737"/>
    </source>
</evidence>
<dbReference type="Proteomes" id="UP001642409">
    <property type="component" value="Unassembled WGS sequence"/>
</dbReference>